<reference evidence="12" key="1">
    <citation type="submission" date="2016-04" db="EMBL/GenBank/DDBJ databases">
        <title>Cephalotus genome sequencing.</title>
        <authorList>
            <person name="Fukushima K."/>
            <person name="Hasebe M."/>
            <person name="Fang X."/>
        </authorList>
    </citation>
    <scope>NUCLEOTIDE SEQUENCE [LARGE SCALE GENOMIC DNA]</scope>
    <source>
        <strain evidence="12">cv. St1</strain>
    </source>
</reference>
<evidence type="ECO:0000259" key="10">
    <source>
        <dbReference type="Pfam" id="PF04535"/>
    </source>
</evidence>
<feature type="domain" description="Casparian strip membrane protein" evidence="10">
    <location>
        <begin position="114"/>
        <end position="246"/>
    </location>
</feature>
<dbReference type="AlphaFoldDB" id="A0A1Q3C389"/>
<proteinExistence type="inferred from homology"/>
<evidence type="ECO:0000313" key="11">
    <source>
        <dbReference type="EMBL" id="GAV74631.1"/>
    </source>
</evidence>
<evidence type="ECO:0000256" key="9">
    <source>
        <dbReference type="SAM" id="MobiDB-lite"/>
    </source>
</evidence>
<evidence type="ECO:0000256" key="8">
    <source>
        <dbReference type="RuleBase" id="RU361233"/>
    </source>
</evidence>
<dbReference type="Pfam" id="PF04535">
    <property type="entry name" value="CASP_dom"/>
    <property type="match status" value="1"/>
</dbReference>
<dbReference type="Proteomes" id="UP000187406">
    <property type="component" value="Unassembled WGS sequence"/>
</dbReference>
<feature type="transmembrane region" description="Helical" evidence="8">
    <location>
        <begin position="237"/>
        <end position="259"/>
    </location>
</feature>
<dbReference type="PANTHER" id="PTHR33573:SF38">
    <property type="entry name" value="CASP-LIKE PROTEIN 4A1"/>
    <property type="match status" value="1"/>
</dbReference>
<organism evidence="11 12">
    <name type="scientific">Cephalotus follicularis</name>
    <name type="common">Albany pitcher plant</name>
    <dbReference type="NCBI Taxonomy" id="3775"/>
    <lineage>
        <taxon>Eukaryota</taxon>
        <taxon>Viridiplantae</taxon>
        <taxon>Streptophyta</taxon>
        <taxon>Embryophyta</taxon>
        <taxon>Tracheophyta</taxon>
        <taxon>Spermatophyta</taxon>
        <taxon>Magnoliopsida</taxon>
        <taxon>eudicotyledons</taxon>
        <taxon>Gunneridae</taxon>
        <taxon>Pentapetalae</taxon>
        <taxon>rosids</taxon>
        <taxon>fabids</taxon>
        <taxon>Oxalidales</taxon>
        <taxon>Cephalotaceae</taxon>
        <taxon>Cephalotus</taxon>
    </lineage>
</organism>
<dbReference type="EMBL" id="BDDD01001254">
    <property type="protein sequence ID" value="GAV74631.1"/>
    <property type="molecule type" value="Genomic_DNA"/>
</dbReference>
<comment type="subunit">
    <text evidence="3 8">Homodimer and heterodimers.</text>
</comment>
<comment type="subcellular location">
    <subcellularLocation>
        <location evidence="1 8">Cell membrane</location>
        <topology evidence="1 8">Multi-pass membrane protein</topology>
    </subcellularLocation>
</comment>
<dbReference type="InterPro" id="IPR006702">
    <property type="entry name" value="CASP_dom"/>
</dbReference>
<feature type="transmembrane region" description="Helical" evidence="8">
    <location>
        <begin position="116"/>
        <end position="136"/>
    </location>
</feature>
<keyword evidence="12" id="KW-1185">Reference proteome</keyword>
<feature type="compositionally biased region" description="Basic and acidic residues" evidence="9">
    <location>
        <begin position="1"/>
        <end position="11"/>
    </location>
</feature>
<comment type="caution">
    <text evidence="11">The sequence shown here is derived from an EMBL/GenBank/DDBJ whole genome shotgun (WGS) entry which is preliminary data.</text>
</comment>
<keyword evidence="5 8" id="KW-0812">Transmembrane</keyword>
<dbReference type="STRING" id="3775.A0A1Q3C389"/>
<evidence type="ECO:0000256" key="5">
    <source>
        <dbReference type="ARBA" id="ARBA00022692"/>
    </source>
</evidence>
<evidence type="ECO:0000256" key="7">
    <source>
        <dbReference type="ARBA" id="ARBA00023136"/>
    </source>
</evidence>
<feature type="region of interest" description="Disordered" evidence="9">
    <location>
        <begin position="1"/>
        <end position="64"/>
    </location>
</feature>
<feature type="transmembrane region" description="Helical" evidence="8">
    <location>
        <begin position="156"/>
        <end position="180"/>
    </location>
</feature>
<name>A0A1Q3C389_CEPFO</name>
<dbReference type="InParanoid" id="A0A1Q3C389"/>
<protein>
    <recommendedName>
        <fullName evidence="8">CASP-like protein</fullName>
    </recommendedName>
</protein>
<keyword evidence="7 8" id="KW-0472">Membrane</keyword>
<evidence type="ECO:0000256" key="3">
    <source>
        <dbReference type="ARBA" id="ARBA00011489"/>
    </source>
</evidence>
<dbReference type="PANTHER" id="PTHR33573">
    <property type="entry name" value="CASP-LIKE PROTEIN 4A4"/>
    <property type="match status" value="1"/>
</dbReference>
<feature type="compositionally biased region" description="Pro residues" evidence="9">
    <location>
        <begin position="53"/>
        <end position="63"/>
    </location>
</feature>
<dbReference type="OrthoDB" id="672180at2759"/>
<dbReference type="FunCoup" id="A0A1Q3C389">
    <property type="interactions" value="70"/>
</dbReference>
<evidence type="ECO:0000313" key="12">
    <source>
        <dbReference type="Proteomes" id="UP000187406"/>
    </source>
</evidence>
<comment type="caution">
    <text evidence="8">Lacks conserved residue(s) required for the propagation of feature annotation.</text>
</comment>
<sequence>MEVKEEEKETQKAAYPSQNPPQPSSPDSSLSSPHSSHNHDFSPPQETNTKTPPNLPYPPPSPPVVVAKAGPTLQDGFVAGVGGQVEDGGVGATSRRLRPDLSILKRVRRDYMVKRFLLGFRICGFVSCLVSFSVMAADRSQGWALDSYYRYMEFRYCMAVNVIGFAYSGLHACDVAYQLITGNLKRQSQVRCYLDFSMDQVLTYLLLSASSSAAVRVDDWQSNWGKDKFTEMARASVGVSFLAFVALALSSLISGYTLCTLKSM</sequence>
<evidence type="ECO:0000256" key="1">
    <source>
        <dbReference type="ARBA" id="ARBA00004651"/>
    </source>
</evidence>
<gene>
    <name evidence="11" type="ORF">CFOL_v3_18111</name>
</gene>
<keyword evidence="6 8" id="KW-1133">Transmembrane helix</keyword>
<comment type="similarity">
    <text evidence="2 8">Belongs to the Casparian strip membrane proteins (CASP) family.</text>
</comment>
<evidence type="ECO:0000256" key="4">
    <source>
        <dbReference type="ARBA" id="ARBA00022475"/>
    </source>
</evidence>
<feature type="compositionally biased region" description="Low complexity" evidence="9">
    <location>
        <begin position="25"/>
        <end position="35"/>
    </location>
</feature>
<evidence type="ECO:0000256" key="2">
    <source>
        <dbReference type="ARBA" id="ARBA00007651"/>
    </source>
</evidence>
<dbReference type="GO" id="GO:0005886">
    <property type="term" value="C:plasma membrane"/>
    <property type="evidence" value="ECO:0007669"/>
    <property type="project" value="UniProtKB-SubCell"/>
</dbReference>
<keyword evidence="4 8" id="KW-1003">Cell membrane</keyword>
<evidence type="ECO:0000256" key="6">
    <source>
        <dbReference type="ARBA" id="ARBA00022989"/>
    </source>
</evidence>
<accession>A0A1Q3C389</accession>